<reference evidence="1 2" key="1">
    <citation type="submission" date="2019-04" db="EMBL/GenBank/DDBJ databases">
        <authorList>
            <person name="Van Vliet M D."/>
        </authorList>
    </citation>
    <scope>NUCLEOTIDE SEQUENCE [LARGE SCALE GENOMIC DNA]</scope>
    <source>
        <strain evidence="1 2">F1</strain>
    </source>
</reference>
<evidence type="ECO:0000313" key="1">
    <source>
        <dbReference type="EMBL" id="VGO16054.1"/>
    </source>
</evidence>
<evidence type="ECO:0008006" key="3">
    <source>
        <dbReference type="Google" id="ProtNLM"/>
    </source>
</evidence>
<dbReference type="PANTHER" id="PTHR39550:SF1">
    <property type="entry name" value="SLL0658 PROTEIN"/>
    <property type="match status" value="1"/>
</dbReference>
<evidence type="ECO:0000313" key="2">
    <source>
        <dbReference type="Proteomes" id="UP000366872"/>
    </source>
</evidence>
<organism evidence="1 2">
    <name type="scientific">Pontiella desulfatans</name>
    <dbReference type="NCBI Taxonomy" id="2750659"/>
    <lineage>
        <taxon>Bacteria</taxon>
        <taxon>Pseudomonadati</taxon>
        <taxon>Kiritimatiellota</taxon>
        <taxon>Kiritimatiellia</taxon>
        <taxon>Kiritimatiellales</taxon>
        <taxon>Pontiellaceae</taxon>
        <taxon>Pontiella</taxon>
    </lineage>
</organism>
<name>A0A6C2U9J3_PONDE</name>
<protein>
    <recommendedName>
        <fullName evidence="3">DUF3368 domain-containing protein</fullName>
    </recommendedName>
</protein>
<dbReference type="Pfam" id="PF11848">
    <property type="entry name" value="DUF3368"/>
    <property type="match status" value="1"/>
</dbReference>
<dbReference type="Proteomes" id="UP000366872">
    <property type="component" value="Unassembled WGS sequence"/>
</dbReference>
<dbReference type="EMBL" id="CAAHFG010000003">
    <property type="protein sequence ID" value="VGO16054.1"/>
    <property type="molecule type" value="Genomic_DNA"/>
</dbReference>
<dbReference type="AlphaFoldDB" id="A0A6C2U9J3"/>
<accession>A0A6C2U9J3</accession>
<dbReference type="InterPro" id="IPR021799">
    <property type="entry name" value="PIN-like_prokaryotic"/>
</dbReference>
<proteinExistence type="predicted"/>
<sequence>MIVVSDTSPITALISTNKIDLLQRLYGKVVIPLAVANELMDYHETIPEFICPISIEASPLLEQLKHQLDPGEAEGIVLAKQLKANLLLIDETLGREAARQEHLPVIGLMGVLLVAKKKDFIASISDLIEQLESKAGFYLSLQVKARVLEAAGE</sequence>
<dbReference type="PANTHER" id="PTHR39550">
    <property type="entry name" value="SLL0658 PROTEIN"/>
    <property type="match status" value="1"/>
</dbReference>
<gene>
    <name evidence="1" type="ORF">PDESU_04644</name>
</gene>
<dbReference type="RefSeq" id="WP_136081610.1">
    <property type="nucleotide sequence ID" value="NZ_CAAHFG010000003.1"/>
</dbReference>
<keyword evidence="2" id="KW-1185">Reference proteome</keyword>